<organism evidence="2 3">
    <name type="scientific">Geodia barretti</name>
    <name type="common">Barrett's horny sponge</name>
    <dbReference type="NCBI Taxonomy" id="519541"/>
    <lineage>
        <taxon>Eukaryota</taxon>
        <taxon>Metazoa</taxon>
        <taxon>Porifera</taxon>
        <taxon>Demospongiae</taxon>
        <taxon>Heteroscleromorpha</taxon>
        <taxon>Tetractinellida</taxon>
        <taxon>Astrophorina</taxon>
        <taxon>Geodiidae</taxon>
        <taxon>Geodia</taxon>
    </lineage>
</organism>
<comment type="caution">
    <text evidence="2">The sequence shown here is derived from an EMBL/GenBank/DDBJ whole genome shotgun (WGS) entry which is preliminary data.</text>
</comment>
<dbReference type="InterPro" id="IPR027039">
    <property type="entry name" value="Crtac1"/>
</dbReference>
<dbReference type="EMBL" id="CASHTH010001547">
    <property type="protein sequence ID" value="CAI8016670.1"/>
    <property type="molecule type" value="Genomic_DNA"/>
</dbReference>
<dbReference type="Proteomes" id="UP001174909">
    <property type="component" value="Unassembled WGS sequence"/>
</dbReference>
<gene>
    <name evidence="2" type="ORF">GBAR_LOCUS10213</name>
</gene>
<name>A0AA35RS09_GEOBA</name>
<reference evidence="2" key="1">
    <citation type="submission" date="2023-03" db="EMBL/GenBank/DDBJ databases">
        <authorList>
            <person name="Steffen K."/>
            <person name="Cardenas P."/>
        </authorList>
    </citation>
    <scope>NUCLEOTIDE SEQUENCE</scope>
</reference>
<evidence type="ECO:0000313" key="3">
    <source>
        <dbReference type="Proteomes" id="UP001174909"/>
    </source>
</evidence>
<dbReference type="InterPro" id="IPR011519">
    <property type="entry name" value="UnbV_ASPIC"/>
</dbReference>
<proteinExistence type="predicted"/>
<feature type="domain" description="ASPIC/UnbV" evidence="1">
    <location>
        <begin position="12"/>
        <end position="76"/>
    </location>
</feature>
<dbReference type="AlphaFoldDB" id="A0AA35RS09"/>
<dbReference type="Pfam" id="PF07593">
    <property type="entry name" value="UnbV_ASPIC"/>
    <property type="match status" value="1"/>
</dbReference>
<dbReference type="PANTHER" id="PTHR16026:SF0">
    <property type="entry name" value="CARTILAGE ACIDIC PROTEIN 1"/>
    <property type="match status" value="1"/>
</dbReference>
<evidence type="ECO:0000259" key="1">
    <source>
        <dbReference type="Pfam" id="PF07593"/>
    </source>
</evidence>
<keyword evidence="3" id="KW-1185">Reference proteome</keyword>
<evidence type="ECO:0000313" key="2">
    <source>
        <dbReference type="EMBL" id="CAI8016670.1"/>
    </source>
</evidence>
<sequence length="88" mass="9429">MGIDGTGSNADGIGARVYLKTARGNGDEALVQVQEVRAGSSYLSMDSIDLEFGLGDSTAIDEITVLWPSGRKQTLRVRYSGQPDHGYH</sequence>
<protein>
    <recommendedName>
        <fullName evidence="1">ASPIC/UnbV domain-containing protein</fullName>
    </recommendedName>
</protein>
<accession>A0AA35RS09</accession>
<dbReference type="PANTHER" id="PTHR16026">
    <property type="entry name" value="CARTILAGE ACIDIC PROTEIN 1"/>
    <property type="match status" value="1"/>
</dbReference>